<dbReference type="Proteomes" id="UP000663889">
    <property type="component" value="Unassembled WGS sequence"/>
</dbReference>
<dbReference type="Pfam" id="PF07173">
    <property type="entry name" value="GRDP-like"/>
    <property type="match status" value="1"/>
</dbReference>
<name>A0A815SPJ5_9BILA</name>
<dbReference type="PANTHER" id="PTHR34365">
    <property type="entry name" value="ENOLASE (DUF1399)"/>
    <property type="match status" value="1"/>
</dbReference>
<sequence>MNNLFSLSFPNCNAKIIKHDGTTFTISYHELVDHILLLRQVINHPEMTQQGDVLENFIKDYCEKMARQEMKFRHQQLDLPWQIDWIWHVHRLHPLAYYNDCCKQLADGEPVDQKIQKFPTNYNKQCDAVPSNSSTNCHVNFVPSIDLVQAVLRQCDFLNKFKKHVFYSCDLKKMDTLLFLELVQNYACFMKLARQNDIIVPTFNIDLIWHTHLRYPQHYRAFSTVVCGFVVDHDDAIEANVLSDALQKTADRWKETYKSNMIQNVDTKTSKASQYVTSSRMVRAPVLNKTYNGTSSTYISNGVNIGVSSCGGGNTLSCDGGNTSSCDGGNSSSCDGGNTSSCGGGNTSSCGGGTTSSCGGGCGGGCFIRKLSNSKDTKHIRNLLYCLYDFRT</sequence>
<dbReference type="InterPro" id="IPR009836">
    <property type="entry name" value="GRDP-like"/>
</dbReference>
<reference evidence="1" key="1">
    <citation type="submission" date="2021-02" db="EMBL/GenBank/DDBJ databases">
        <authorList>
            <person name="Nowell W R."/>
        </authorList>
    </citation>
    <scope>NUCLEOTIDE SEQUENCE</scope>
</reference>
<organism evidence="1 2">
    <name type="scientific">Rotaria sordida</name>
    <dbReference type="NCBI Taxonomy" id="392033"/>
    <lineage>
        <taxon>Eukaryota</taxon>
        <taxon>Metazoa</taxon>
        <taxon>Spiralia</taxon>
        <taxon>Gnathifera</taxon>
        <taxon>Rotifera</taxon>
        <taxon>Eurotatoria</taxon>
        <taxon>Bdelloidea</taxon>
        <taxon>Philodinida</taxon>
        <taxon>Philodinidae</taxon>
        <taxon>Rotaria</taxon>
    </lineage>
</organism>
<dbReference type="EMBL" id="CAJNOU010006015">
    <property type="protein sequence ID" value="CAF1494646.1"/>
    <property type="molecule type" value="Genomic_DNA"/>
</dbReference>
<dbReference type="AlphaFoldDB" id="A0A815SPJ5"/>
<evidence type="ECO:0000313" key="2">
    <source>
        <dbReference type="Proteomes" id="UP000663889"/>
    </source>
</evidence>
<evidence type="ECO:0000313" key="1">
    <source>
        <dbReference type="EMBL" id="CAF1494646.1"/>
    </source>
</evidence>
<comment type="caution">
    <text evidence="1">The sequence shown here is derived from an EMBL/GenBank/DDBJ whole genome shotgun (WGS) entry which is preliminary data.</text>
</comment>
<accession>A0A815SPJ5</accession>
<dbReference type="PANTHER" id="PTHR34365:SF7">
    <property type="entry name" value="GLYCINE-RICH DOMAIN-CONTAINING PROTEIN 1"/>
    <property type="match status" value="1"/>
</dbReference>
<protein>
    <submittedName>
        <fullName evidence="1">Uncharacterized protein</fullName>
    </submittedName>
</protein>
<gene>
    <name evidence="1" type="ORF">SEV965_LOCUS35755</name>
</gene>
<proteinExistence type="predicted"/>